<proteinExistence type="predicted"/>
<dbReference type="Proteomes" id="UP001177003">
    <property type="component" value="Chromosome 4"/>
</dbReference>
<keyword evidence="2" id="KW-1185">Reference proteome</keyword>
<evidence type="ECO:0000313" key="1">
    <source>
        <dbReference type="EMBL" id="CAI9281416.1"/>
    </source>
</evidence>
<gene>
    <name evidence="1" type="ORF">LSALG_LOCUS21113</name>
</gene>
<sequence>MPRTRRKPGTPKKNPEQISLAAIEALIAQRVVDVIASLETPRNVGSGGNGGKIPLGDNQFSTIVIYHGTMVLNTDLIGSENIKRNPDENLEQVAWKEQDLGKIFVANISSPTPLR</sequence>
<dbReference type="EMBL" id="OX465080">
    <property type="protein sequence ID" value="CAI9281416.1"/>
    <property type="molecule type" value="Genomic_DNA"/>
</dbReference>
<organism evidence="1 2">
    <name type="scientific">Lactuca saligna</name>
    <name type="common">Willowleaf lettuce</name>
    <dbReference type="NCBI Taxonomy" id="75948"/>
    <lineage>
        <taxon>Eukaryota</taxon>
        <taxon>Viridiplantae</taxon>
        <taxon>Streptophyta</taxon>
        <taxon>Embryophyta</taxon>
        <taxon>Tracheophyta</taxon>
        <taxon>Spermatophyta</taxon>
        <taxon>Magnoliopsida</taxon>
        <taxon>eudicotyledons</taxon>
        <taxon>Gunneridae</taxon>
        <taxon>Pentapetalae</taxon>
        <taxon>asterids</taxon>
        <taxon>campanulids</taxon>
        <taxon>Asterales</taxon>
        <taxon>Asteraceae</taxon>
        <taxon>Cichorioideae</taxon>
        <taxon>Cichorieae</taxon>
        <taxon>Lactucinae</taxon>
        <taxon>Lactuca</taxon>
    </lineage>
</organism>
<accession>A0AA35YWK2</accession>
<protein>
    <submittedName>
        <fullName evidence="1">Uncharacterized protein</fullName>
    </submittedName>
</protein>
<dbReference type="AlphaFoldDB" id="A0AA35YWK2"/>
<name>A0AA35YWK2_LACSI</name>
<evidence type="ECO:0000313" key="2">
    <source>
        <dbReference type="Proteomes" id="UP001177003"/>
    </source>
</evidence>
<reference evidence="1" key="1">
    <citation type="submission" date="2023-04" db="EMBL/GenBank/DDBJ databases">
        <authorList>
            <person name="Vijverberg K."/>
            <person name="Xiong W."/>
            <person name="Schranz E."/>
        </authorList>
    </citation>
    <scope>NUCLEOTIDE SEQUENCE</scope>
</reference>